<name>A0A3N4IAB3_ASCIM</name>
<accession>A0A3N4IAB3</accession>
<dbReference type="EMBL" id="ML119667">
    <property type="protein sequence ID" value="RPA83025.1"/>
    <property type="molecule type" value="Genomic_DNA"/>
</dbReference>
<proteinExistence type="predicted"/>
<feature type="compositionally biased region" description="Polar residues" evidence="1">
    <location>
        <begin position="1"/>
        <end position="26"/>
    </location>
</feature>
<dbReference type="OrthoDB" id="5415522at2759"/>
<evidence type="ECO:0000256" key="1">
    <source>
        <dbReference type="SAM" id="MobiDB-lite"/>
    </source>
</evidence>
<gene>
    <name evidence="2" type="ORF">BJ508DRAFT_375274</name>
</gene>
<evidence type="ECO:0000313" key="3">
    <source>
        <dbReference type="Proteomes" id="UP000275078"/>
    </source>
</evidence>
<sequence length="127" mass="14359">MPEDNLGNSYEVTNRGVNEAGNSYTKTDFGPDHNNDNTYRYDNKDGDYYYSNPDGSNYYSGKSGGPEVYQPAGDDGPRLTRDASTEAGMALGNVRLRSRLLVLLAPRRNRLSKLLRIKRTEMKRKEE</sequence>
<reference evidence="2 3" key="1">
    <citation type="journal article" date="2018" name="Nat. Ecol. Evol.">
        <title>Pezizomycetes genomes reveal the molecular basis of ectomycorrhizal truffle lifestyle.</title>
        <authorList>
            <person name="Murat C."/>
            <person name="Payen T."/>
            <person name="Noel B."/>
            <person name="Kuo A."/>
            <person name="Morin E."/>
            <person name="Chen J."/>
            <person name="Kohler A."/>
            <person name="Krizsan K."/>
            <person name="Balestrini R."/>
            <person name="Da Silva C."/>
            <person name="Montanini B."/>
            <person name="Hainaut M."/>
            <person name="Levati E."/>
            <person name="Barry K.W."/>
            <person name="Belfiori B."/>
            <person name="Cichocki N."/>
            <person name="Clum A."/>
            <person name="Dockter R.B."/>
            <person name="Fauchery L."/>
            <person name="Guy J."/>
            <person name="Iotti M."/>
            <person name="Le Tacon F."/>
            <person name="Lindquist E.A."/>
            <person name="Lipzen A."/>
            <person name="Malagnac F."/>
            <person name="Mello A."/>
            <person name="Molinier V."/>
            <person name="Miyauchi S."/>
            <person name="Poulain J."/>
            <person name="Riccioni C."/>
            <person name="Rubini A."/>
            <person name="Sitrit Y."/>
            <person name="Splivallo R."/>
            <person name="Traeger S."/>
            <person name="Wang M."/>
            <person name="Zifcakova L."/>
            <person name="Wipf D."/>
            <person name="Zambonelli A."/>
            <person name="Paolocci F."/>
            <person name="Nowrousian M."/>
            <person name="Ottonello S."/>
            <person name="Baldrian P."/>
            <person name="Spatafora J.W."/>
            <person name="Henrissat B."/>
            <person name="Nagy L.G."/>
            <person name="Aury J.M."/>
            <person name="Wincker P."/>
            <person name="Grigoriev I.V."/>
            <person name="Bonfante P."/>
            <person name="Martin F.M."/>
        </authorList>
    </citation>
    <scope>NUCLEOTIDE SEQUENCE [LARGE SCALE GENOMIC DNA]</scope>
    <source>
        <strain evidence="2 3">RN42</strain>
    </source>
</reference>
<keyword evidence="3" id="KW-1185">Reference proteome</keyword>
<evidence type="ECO:0000313" key="2">
    <source>
        <dbReference type="EMBL" id="RPA83025.1"/>
    </source>
</evidence>
<organism evidence="2 3">
    <name type="scientific">Ascobolus immersus RN42</name>
    <dbReference type="NCBI Taxonomy" id="1160509"/>
    <lineage>
        <taxon>Eukaryota</taxon>
        <taxon>Fungi</taxon>
        <taxon>Dikarya</taxon>
        <taxon>Ascomycota</taxon>
        <taxon>Pezizomycotina</taxon>
        <taxon>Pezizomycetes</taxon>
        <taxon>Pezizales</taxon>
        <taxon>Ascobolaceae</taxon>
        <taxon>Ascobolus</taxon>
    </lineage>
</organism>
<feature type="region of interest" description="Disordered" evidence="1">
    <location>
        <begin position="1"/>
        <end position="84"/>
    </location>
</feature>
<protein>
    <submittedName>
        <fullName evidence="2">Uncharacterized protein</fullName>
    </submittedName>
</protein>
<feature type="compositionally biased region" description="Basic and acidic residues" evidence="1">
    <location>
        <begin position="29"/>
        <end position="47"/>
    </location>
</feature>
<feature type="compositionally biased region" description="Basic and acidic residues" evidence="1">
    <location>
        <begin position="75"/>
        <end position="84"/>
    </location>
</feature>
<dbReference type="Proteomes" id="UP000275078">
    <property type="component" value="Unassembled WGS sequence"/>
</dbReference>
<dbReference type="AlphaFoldDB" id="A0A3N4IAB3"/>